<dbReference type="EMBL" id="CABPRJ010002378">
    <property type="protein sequence ID" value="VVC44332.1"/>
    <property type="molecule type" value="Genomic_DNA"/>
</dbReference>
<name>A0A5E4NKN9_9HEMI</name>
<keyword evidence="4" id="KW-1185">Reference proteome</keyword>
<dbReference type="InterPro" id="IPR036236">
    <property type="entry name" value="Znf_C2H2_sf"/>
</dbReference>
<dbReference type="Gene3D" id="3.30.160.60">
    <property type="entry name" value="Classic Zinc Finger"/>
    <property type="match status" value="2"/>
</dbReference>
<sequence length="146" mass="16317">MNTFKCTFIGCEKVFNVKRSMTRHAKSHDGVKIKCALCHKSFSRKYNFEEHVKIAHRDGRVASPTIAPQAGPLCITPGSSTQTWITDDENDALLAVVCQAIDDMEGFENEGRKRALREDTAARVKKARMELVNTPGFTEIDSTIPM</sequence>
<gene>
    <name evidence="3" type="ORF">CINCED_3A008733</name>
</gene>
<dbReference type="SMART" id="SM00355">
    <property type="entry name" value="ZnF_C2H2"/>
    <property type="match status" value="2"/>
</dbReference>
<dbReference type="PROSITE" id="PS00028">
    <property type="entry name" value="ZINC_FINGER_C2H2_1"/>
    <property type="match status" value="2"/>
</dbReference>
<dbReference type="AlphaFoldDB" id="A0A5E4NKN9"/>
<evidence type="ECO:0000259" key="2">
    <source>
        <dbReference type="PROSITE" id="PS50157"/>
    </source>
</evidence>
<evidence type="ECO:0000313" key="3">
    <source>
        <dbReference type="EMBL" id="VVC44332.1"/>
    </source>
</evidence>
<dbReference type="InterPro" id="IPR013087">
    <property type="entry name" value="Znf_C2H2_type"/>
</dbReference>
<proteinExistence type="predicted"/>
<feature type="domain" description="C2H2-type" evidence="2">
    <location>
        <begin position="33"/>
        <end position="61"/>
    </location>
</feature>
<keyword evidence="1" id="KW-0479">Metal-binding</keyword>
<reference evidence="3 4" key="1">
    <citation type="submission" date="2019-08" db="EMBL/GenBank/DDBJ databases">
        <authorList>
            <person name="Alioto T."/>
            <person name="Alioto T."/>
            <person name="Gomez Garrido J."/>
        </authorList>
    </citation>
    <scope>NUCLEOTIDE SEQUENCE [LARGE SCALE GENOMIC DNA]</scope>
</reference>
<evidence type="ECO:0000256" key="1">
    <source>
        <dbReference type="PROSITE-ProRule" id="PRU00042"/>
    </source>
</evidence>
<dbReference type="SUPFAM" id="SSF57667">
    <property type="entry name" value="beta-beta-alpha zinc fingers"/>
    <property type="match status" value="1"/>
</dbReference>
<dbReference type="Proteomes" id="UP000325440">
    <property type="component" value="Unassembled WGS sequence"/>
</dbReference>
<dbReference type="PROSITE" id="PS50157">
    <property type="entry name" value="ZINC_FINGER_C2H2_2"/>
    <property type="match status" value="2"/>
</dbReference>
<evidence type="ECO:0000313" key="4">
    <source>
        <dbReference type="Proteomes" id="UP000325440"/>
    </source>
</evidence>
<keyword evidence="1" id="KW-0863">Zinc-finger</keyword>
<keyword evidence="1" id="KW-0862">Zinc</keyword>
<dbReference type="Pfam" id="PF00096">
    <property type="entry name" value="zf-C2H2"/>
    <property type="match status" value="2"/>
</dbReference>
<accession>A0A5E4NKN9</accession>
<feature type="domain" description="C2H2-type" evidence="2">
    <location>
        <begin position="4"/>
        <end position="33"/>
    </location>
</feature>
<organism evidence="3 4">
    <name type="scientific">Cinara cedri</name>
    <dbReference type="NCBI Taxonomy" id="506608"/>
    <lineage>
        <taxon>Eukaryota</taxon>
        <taxon>Metazoa</taxon>
        <taxon>Ecdysozoa</taxon>
        <taxon>Arthropoda</taxon>
        <taxon>Hexapoda</taxon>
        <taxon>Insecta</taxon>
        <taxon>Pterygota</taxon>
        <taxon>Neoptera</taxon>
        <taxon>Paraneoptera</taxon>
        <taxon>Hemiptera</taxon>
        <taxon>Sternorrhyncha</taxon>
        <taxon>Aphidomorpha</taxon>
        <taxon>Aphidoidea</taxon>
        <taxon>Aphididae</taxon>
        <taxon>Lachninae</taxon>
        <taxon>Cinara</taxon>
    </lineage>
</organism>
<dbReference type="GO" id="GO:0008270">
    <property type="term" value="F:zinc ion binding"/>
    <property type="evidence" value="ECO:0007669"/>
    <property type="project" value="UniProtKB-KW"/>
</dbReference>
<protein>
    <submittedName>
        <fullName evidence="3">Zinc finger C2H2-type</fullName>
    </submittedName>
</protein>
<dbReference type="OrthoDB" id="8922241at2759"/>